<evidence type="ECO:0000259" key="5">
    <source>
        <dbReference type="PROSITE" id="PS50931"/>
    </source>
</evidence>
<comment type="caution">
    <text evidence="6">The sequence shown here is derived from an EMBL/GenBank/DDBJ whole genome shotgun (WGS) entry which is preliminary data.</text>
</comment>
<dbReference type="GO" id="GO:0000976">
    <property type="term" value="F:transcription cis-regulatory region binding"/>
    <property type="evidence" value="ECO:0007669"/>
    <property type="project" value="TreeGrafter"/>
</dbReference>
<evidence type="ECO:0000256" key="2">
    <source>
        <dbReference type="ARBA" id="ARBA00023015"/>
    </source>
</evidence>
<keyword evidence="3" id="KW-0238">DNA-binding</keyword>
<dbReference type="EMBL" id="DOEK01000008">
    <property type="protein sequence ID" value="HBP28786.1"/>
    <property type="molecule type" value="Genomic_DNA"/>
</dbReference>
<accession>A0A356LCQ9</accession>
<dbReference type="Pfam" id="PF03466">
    <property type="entry name" value="LysR_substrate"/>
    <property type="match status" value="1"/>
</dbReference>
<proteinExistence type="inferred from homology"/>
<keyword evidence="2" id="KW-0805">Transcription regulation</keyword>
<dbReference type="Gene3D" id="1.10.10.10">
    <property type="entry name" value="Winged helix-like DNA-binding domain superfamily/Winged helix DNA-binding domain"/>
    <property type="match status" value="1"/>
</dbReference>
<evidence type="ECO:0000256" key="3">
    <source>
        <dbReference type="ARBA" id="ARBA00023125"/>
    </source>
</evidence>
<dbReference type="Pfam" id="PF00126">
    <property type="entry name" value="HTH_1"/>
    <property type="match status" value="1"/>
</dbReference>
<dbReference type="Proteomes" id="UP000264036">
    <property type="component" value="Unassembled WGS sequence"/>
</dbReference>
<evidence type="ECO:0000313" key="7">
    <source>
        <dbReference type="Proteomes" id="UP000264036"/>
    </source>
</evidence>
<sequence length="302" mass="33836">MLTFKQIEALYWVVQLGSFANAAQRLNTTQSAITKRIQELESDFDVSIFDRSGHKATLTPRGQEMVELASELLTQRDVMLMKLKGHHTFSGILRLGITEITAMTWLPDLIAQLRILFPKLTVSPKTGMAAELQQNLLKGQLDMAFLHNEFKSPLLEQYPLDYVHFAWVGSPSIITSDRVYTPQEISEMSLIRQDMESGLNSLYDDWLQPYTAEQNLFTINSLLAMAGLTVAGFGISCLPIDYFYPLVTSRKLAILKTTKAPPKSLYCAMYAKNANAMLYKEVAMLAKDVCNFGIPYGSGINA</sequence>
<dbReference type="InterPro" id="IPR036388">
    <property type="entry name" value="WH-like_DNA-bd_sf"/>
</dbReference>
<protein>
    <submittedName>
        <fullName evidence="6">LysR family transcriptional regulator</fullName>
    </submittedName>
</protein>
<reference evidence="6 7" key="1">
    <citation type="journal article" date="2018" name="Nat. Biotechnol.">
        <title>A standardized bacterial taxonomy based on genome phylogeny substantially revises the tree of life.</title>
        <authorList>
            <person name="Parks D.H."/>
            <person name="Chuvochina M."/>
            <person name="Waite D.W."/>
            <person name="Rinke C."/>
            <person name="Skarshewski A."/>
            <person name="Chaumeil P.A."/>
            <person name="Hugenholtz P."/>
        </authorList>
    </citation>
    <scope>NUCLEOTIDE SEQUENCE [LARGE SCALE GENOMIC DNA]</scope>
    <source>
        <strain evidence="6">UBA10707</strain>
    </source>
</reference>
<gene>
    <name evidence="6" type="ORF">DD666_05155</name>
</gene>
<dbReference type="PRINTS" id="PR00039">
    <property type="entry name" value="HTHLYSR"/>
</dbReference>
<evidence type="ECO:0000256" key="1">
    <source>
        <dbReference type="ARBA" id="ARBA00009437"/>
    </source>
</evidence>
<dbReference type="InterPro" id="IPR005119">
    <property type="entry name" value="LysR_subst-bd"/>
</dbReference>
<keyword evidence="4" id="KW-0804">Transcription</keyword>
<dbReference type="AlphaFoldDB" id="A0A356LCQ9"/>
<name>A0A356LCQ9_9BURK</name>
<dbReference type="SUPFAM" id="SSF53850">
    <property type="entry name" value="Periplasmic binding protein-like II"/>
    <property type="match status" value="1"/>
</dbReference>
<comment type="similarity">
    <text evidence="1">Belongs to the LysR transcriptional regulatory family.</text>
</comment>
<dbReference type="GO" id="GO:0003700">
    <property type="term" value="F:DNA-binding transcription factor activity"/>
    <property type="evidence" value="ECO:0007669"/>
    <property type="project" value="InterPro"/>
</dbReference>
<dbReference type="InterPro" id="IPR036390">
    <property type="entry name" value="WH_DNA-bd_sf"/>
</dbReference>
<dbReference type="Gene3D" id="3.40.190.10">
    <property type="entry name" value="Periplasmic binding protein-like II"/>
    <property type="match status" value="2"/>
</dbReference>
<dbReference type="SUPFAM" id="SSF46785">
    <property type="entry name" value="Winged helix' DNA-binding domain"/>
    <property type="match status" value="1"/>
</dbReference>
<evidence type="ECO:0000313" key="6">
    <source>
        <dbReference type="EMBL" id="HBP28786.1"/>
    </source>
</evidence>
<organism evidence="6 7">
    <name type="scientific">Advenella kashmirensis</name>
    <dbReference type="NCBI Taxonomy" id="310575"/>
    <lineage>
        <taxon>Bacteria</taxon>
        <taxon>Pseudomonadati</taxon>
        <taxon>Pseudomonadota</taxon>
        <taxon>Betaproteobacteria</taxon>
        <taxon>Burkholderiales</taxon>
        <taxon>Alcaligenaceae</taxon>
    </lineage>
</organism>
<dbReference type="PANTHER" id="PTHR30126">
    <property type="entry name" value="HTH-TYPE TRANSCRIPTIONAL REGULATOR"/>
    <property type="match status" value="1"/>
</dbReference>
<dbReference type="CDD" id="cd05466">
    <property type="entry name" value="PBP2_LTTR_substrate"/>
    <property type="match status" value="1"/>
</dbReference>
<evidence type="ECO:0000256" key="4">
    <source>
        <dbReference type="ARBA" id="ARBA00023163"/>
    </source>
</evidence>
<dbReference type="PROSITE" id="PS50931">
    <property type="entry name" value="HTH_LYSR"/>
    <property type="match status" value="1"/>
</dbReference>
<feature type="domain" description="HTH lysR-type" evidence="5">
    <location>
        <begin position="2"/>
        <end position="59"/>
    </location>
</feature>
<dbReference type="PANTHER" id="PTHR30126:SF40">
    <property type="entry name" value="HTH-TYPE TRANSCRIPTIONAL REGULATOR GLTR"/>
    <property type="match status" value="1"/>
</dbReference>
<dbReference type="InterPro" id="IPR000847">
    <property type="entry name" value="LysR_HTH_N"/>
</dbReference>